<proteinExistence type="predicted"/>
<protein>
    <recommendedName>
        <fullName evidence="2">Fungal lipase-type domain-containing protein</fullName>
    </recommendedName>
</protein>
<name>A0A2V0P4H9_9CHLO</name>
<dbReference type="InterPro" id="IPR029058">
    <property type="entry name" value="AB_hydrolase_fold"/>
</dbReference>
<feature type="chain" id="PRO_5015835894" description="Fungal lipase-type domain-containing protein" evidence="1">
    <location>
        <begin position="22"/>
        <end position="491"/>
    </location>
</feature>
<dbReference type="InParanoid" id="A0A2V0P4H9"/>
<keyword evidence="1" id="KW-0732">Signal</keyword>
<accession>A0A2V0P4H9</accession>
<keyword evidence="4" id="KW-1185">Reference proteome</keyword>
<feature type="domain" description="Fungal lipase-type" evidence="2">
    <location>
        <begin position="172"/>
        <end position="273"/>
    </location>
</feature>
<dbReference type="InterPro" id="IPR002921">
    <property type="entry name" value="Fungal_lipase-type"/>
</dbReference>
<evidence type="ECO:0000313" key="4">
    <source>
        <dbReference type="Proteomes" id="UP000247498"/>
    </source>
</evidence>
<dbReference type="Proteomes" id="UP000247498">
    <property type="component" value="Unassembled WGS sequence"/>
</dbReference>
<dbReference type="OrthoDB" id="426718at2759"/>
<dbReference type="GO" id="GO:0006629">
    <property type="term" value="P:lipid metabolic process"/>
    <property type="evidence" value="ECO:0007669"/>
    <property type="project" value="InterPro"/>
</dbReference>
<comment type="caution">
    <text evidence="3">The sequence shown here is derived from an EMBL/GenBank/DDBJ whole genome shotgun (WGS) entry which is preliminary data.</text>
</comment>
<sequence>MRPSELSVLLLVVSTAALVRAAQPSCDGAGIAAAALAPPGGLPSDWVTSLSPRLLFFQVLADFTYEEDLGAASSRKSVGPCLGAWGVKEWERISTTNKLGADVHALVARTDSDIFVAFRGMDSRRDIDFQEVVTSPVFDAKYYGPAAVAFASKQGSAKLADGKANPNAFWTLEGYTDSYESMHAPVRAILGKWKPKMSVGKASGGPRTWFTGHSDGSQLAQLAALKHATDFGADSVGGVLLFGPSRVGSVGFATYFNTLLGDRTVYYAYGRDPASATDFTNAQGLMFPGVGLYACPVKTKAEESLVQVPLLGDRPNVCSELKPVDSFISRLWLPDFVFDTSDPMVDQLSNWEYLAHHIPAITYDGLMRMLQSGQGTAKPDACTLAALGLSQCIVSHKCSTALRPPNADKCRGCASDATCTQYWGMPGARCDNAWPELSGNMCYQWAPGTQLALYWSTNGSPIEPEHAPTLSQLAAMPTSSSRPRANAHRVG</sequence>
<dbReference type="EMBL" id="BDRX01000034">
    <property type="protein sequence ID" value="GBF92763.1"/>
    <property type="molecule type" value="Genomic_DNA"/>
</dbReference>
<gene>
    <name evidence="3" type="ORF">Rsub_05132</name>
</gene>
<organism evidence="3 4">
    <name type="scientific">Raphidocelis subcapitata</name>
    <dbReference type="NCBI Taxonomy" id="307507"/>
    <lineage>
        <taxon>Eukaryota</taxon>
        <taxon>Viridiplantae</taxon>
        <taxon>Chlorophyta</taxon>
        <taxon>core chlorophytes</taxon>
        <taxon>Chlorophyceae</taxon>
        <taxon>CS clade</taxon>
        <taxon>Sphaeropleales</taxon>
        <taxon>Selenastraceae</taxon>
        <taxon>Raphidocelis</taxon>
    </lineage>
</organism>
<dbReference type="STRING" id="307507.A0A2V0P4H9"/>
<dbReference type="AlphaFoldDB" id="A0A2V0P4H9"/>
<evidence type="ECO:0000259" key="2">
    <source>
        <dbReference type="Pfam" id="PF01764"/>
    </source>
</evidence>
<evidence type="ECO:0000256" key="1">
    <source>
        <dbReference type="SAM" id="SignalP"/>
    </source>
</evidence>
<feature type="signal peptide" evidence="1">
    <location>
        <begin position="1"/>
        <end position="21"/>
    </location>
</feature>
<dbReference type="SUPFAM" id="SSF53474">
    <property type="entry name" value="alpha/beta-Hydrolases"/>
    <property type="match status" value="1"/>
</dbReference>
<dbReference type="Gene3D" id="3.40.50.1820">
    <property type="entry name" value="alpha/beta hydrolase"/>
    <property type="match status" value="1"/>
</dbReference>
<reference evidence="3 4" key="1">
    <citation type="journal article" date="2018" name="Sci. Rep.">
        <title>Raphidocelis subcapitata (=Pseudokirchneriella subcapitata) provides an insight into genome evolution and environmental adaptations in the Sphaeropleales.</title>
        <authorList>
            <person name="Suzuki S."/>
            <person name="Yamaguchi H."/>
            <person name="Nakajima N."/>
            <person name="Kawachi M."/>
        </authorList>
    </citation>
    <scope>NUCLEOTIDE SEQUENCE [LARGE SCALE GENOMIC DNA]</scope>
    <source>
        <strain evidence="3 4">NIES-35</strain>
    </source>
</reference>
<dbReference type="Pfam" id="PF01764">
    <property type="entry name" value="Lipase_3"/>
    <property type="match status" value="1"/>
</dbReference>
<evidence type="ECO:0000313" key="3">
    <source>
        <dbReference type="EMBL" id="GBF92763.1"/>
    </source>
</evidence>